<protein>
    <submittedName>
        <fullName evidence="2">Uncharacterized protein</fullName>
    </submittedName>
</protein>
<sequence>MESPSPAAVLRFILHLSTVKFAAPQQKTTKGPPCGESAASTRRGGRRLRLAVALREMFSKRLRSRGLLRGTASRW</sequence>
<evidence type="ECO:0000313" key="3">
    <source>
        <dbReference type="Proteomes" id="UP001066276"/>
    </source>
</evidence>
<feature type="region of interest" description="Disordered" evidence="1">
    <location>
        <begin position="24"/>
        <end position="43"/>
    </location>
</feature>
<reference evidence="2" key="1">
    <citation type="journal article" date="2022" name="bioRxiv">
        <title>Sequencing and chromosome-scale assembly of the giantPleurodeles waltlgenome.</title>
        <authorList>
            <person name="Brown T."/>
            <person name="Elewa A."/>
            <person name="Iarovenko S."/>
            <person name="Subramanian E."/>
            <person name="Araus A.J."/>
            <person name="Petzold A."/>
            <person name="Susuki M."/>
            <person name="Suzuki K.-i.T."/>
            <person name="Hayashi T."/>
            <person name="Toyoda A."/>
            <person name="Oliveira C."/>
            <person name="Osipova E."/>
            <person name="Leigh N.D."/>
            <person name="Simon A."/>
            <person name="Yun M.H."/>
        </authorList>
    </citation>
    <scope>NUCLEOTIDE SEQUENCE</scope>
    <source>
        <strain evidence="2">20211129_DDA</strain>
        <tissue evidence="2">Liver</tissue>
    </source>
</reference>
<accession>A0AAV7PH13</accession>
<gene>
    <name evidence="2" type="ORF">NDU88_005992</name>
</gene>
<evidence type="ECO:0000256" key="1">
    <source>
        <dbReference type="SAM" id="MobiDB-lite"/>
    </source>
</evidence>
<evidence type="ECO:0000313" key="2">
    <source>
        <dbReference type="EMBL" id="KAJ1127596.1"/>
    </source>
</evidence>
<proteinExistence type="predicted"/>
<name>A0AAV7PH13_PLEWA</name>
<organism evidence="2 3">
    <name type="scientific">Pleurodeles waltl</name>
    <name type="common">Iberian ribbed newt</name>
    <dbReference type="NCBI Taxonomy" id="8319"/>
    <lineage>
        <taxon>Eukaryota</taxon>
        <taxon>Metazoa</taxon>
        <taxon>Chordata</taxon>
        <taxon>Craniata</taxon>
        <taxon>Vertebrata</taxon>
        <taxon>Euteleostomi</taxon>
        <taxon>Amphibia</taxon>
        <taxon>Batrachia</taxon>
        <taxon>Caudata</taxon>
        <taxon>Salamandroidea</taxon>
        <taxon>Salamandridae</taxon>
        <taxon>Pleurodelinae</taxon>
        <taxon>Pleurodeles</taxon>
    </lineage>
</organism>
<keyword evidence="3" id="KW-1185">Reference proteome</keyword>
<dbReference type="Proteomes" id="UP001066276">
    <property type="component" value="Chromosome 7"/>
</dbReference>
<dbReference type="AlphaFoldDB" id="A0AAV7PH13"/>
<comment type="caution">
    <text evidence="2">The sequence shown here is derived from an EMBL/GenBank/DDBJ whole genome shotgun (WGS) entry which is preliminary data.</text>
</comment>
<dbReference type="EMBL" id="JANPWB010000011">
    <property type="protein sequence ID" value="KAJ1127596.1"/>
    <property type="molecule type" value="Genomic_DNA"/>
</dbReference>